<organism evidence="1 2">
    <name type="scientific">Kriegella aquimaris</name>
    <dbReference type="NCBI Taxonomy" id="192904"/>
    <lineage>
        <taxon>Bacteria</taxon>
        <taxon>Pseudomonadati</taxon>
        <taxon>Bacteroidota</taxon>
        <taxon>Flavobacteriia</taxon>
        <taxon>Flavobacteriales</taxon>
        <taxon>Flavobacteriaceae</taxon>
        <taxon>Kriegella</taxon>
    </lineage>
</organism>
<name>A0A1G9UZM9_9FLAO</name>
<dbReference type="Proteomes" id="UP000199440">
    <property type="component" value="Unassembled WGS sequence"/>
</dbReference>
<reference evidence="1 2" key="1">
    <citation type="submission" date="2016-10" db="EMBL/GenBank/DDBJ databases">
        <authorList>
            <person name="de Groot N.N."/>
        </authorList>
    </citation>
    <scope>NUCLEOTIDE SEQUENCE [LARGE SCALE GENOMIC DNA]</scope>
    <source>
        <strain evidence="1 2">DSM 19886</strain>
    </source>
</reference>
<proteinExistence type="predicted"/>
<protein>
    <submittedName>
        <fullName evidence="1">Uncharacterized protein</fullName>
    </submittedName>
</protein>
<evidence type="ECO:0000313" key="2">
    <source>
        <dbReference type="Proteomes" id="UP000199440"/>
    </source>
</evidence>
<dbReference type="AlphaFoldDB" id="A0A1G9UZM9"/>
<sequence>MQYKYFGSIKNPAFFEMTRDEQNNYLLEKKLFRVSYSVSFIPNQHIDDNVPGQINFKTGLSEDNKEFIASDELTDSIYKFILNTYEAYLKHAPILFHAKFNNTVFGFSEKKKKKLALKEFKRIYKECLPGELDAYRNRFGVLYGKRNQFKELLISQRSIILAFLRGEIYYFNRNTFESTPILHQIIDFEANLEILLNLNKTYQFEEDSLFNGKDGLRQLYEKYEKLFKDFTTYKFVHHQIESFEDVIPARIESLHEVLRSNNLLNGNKEDFMKFLLDVHGIRITKIRDYSNLINDKHSERVEFLQEEWHNFP</sequence>
<dbReference type="RefSeq" id="WP_089893334.1">
    <property type="nucleotide sequence ID" value="NZ_FNGV01000012.1"/>
</dbReference>
<gene>
    <name evidence="1" type="ORF">SAMN04488514_11250</name>
</gene>
<dbReference type="STRING" id="192904.SAMN04488514_11250"/>
<keyword evidence="2" id="KW-1185">Reference proteome</keyword>
<dbReference type="EMBL" id="FNGV01000012">
    <property type="protein sequence ID" value="SDM65451.1"/>
    <property type="molecule type" value="Genomic_DNA"/>
</dbReference>
<evidence type="ECO:0000313" key="1">
    <source>
        <dbReference type="EMBL" id="SDM65451.1"/>
    </source>
</evidence>
<accession>A0A1G9UZM9</accession>
<dbReference type="OrthoDB" id="1428739at2"/>